<feature type="compositionally biased region" description="Basic and acidic residues" evidence="1">
    <location>
        <begin position="129"/>
        <end position="144"/>
    </location>
</feature>
<evidence type="ECO:0000313" key="2">
    <source>
        <dbReference type="EMBL" id="MDI1493056.1"/>
    </source>
</evidence>
<keyword evidence="3" id="KW-1185">Reference proteome</keyword>
<dbReference type="EMBL" id="JAPUFD010000022">
    <property type="protein sequence ID" value="MDI1493056.1"/>
    <property type="molecule type" value="Genomic_DNA"/>
</dbReference>
<comment type="caution">
    <text evidence="2">The sequence shown here is derived from an EMBL/GenBank/DDBJ whole genome shotgun (WGS) entry which is preliminary data.</text>
</comment>
<feature type="compositionally biased region" description="Polar residues" evidence="1">
    <location>
        <begin position="425"/>
        <end position="474"/>
    </location>
</feature>
<dbReference type="PANTHER" id="PTHR42023">
    <property type="entry name" value="BHLH DOMAIN-CONTAINING PROTEIN"/>
    <property type="match status" value="1"/>
</dbReference>
<feature type="compositionally biased region" description="Low complexity" evidence="1">
    <location>
        <begin position="330"/>
        <end position="342"/>
    </location>
</feature>
<organism evidence="2 3">
    <name type="scientific">Ramalina farinacea</name>
    <dbReference type="NCBI Taxonomy" id="258253"/>
    <lineage>
        <taxon>Eukaryota</taxon>
        <taxon>Fungi</taxon>
        <taxon>Dikarya</taxon>
        <taxon>Ascomycota</taxon>
        <taxon>Pezizomycotina</taxon>
        <taxon>Lecanoromycetes</taxon>
        <taxon>OSLEUM clade</taxon>
        <taxon>Lecanoromycetidae</taxon>
        <taxon>Lecanorales</taxon>
        <taxon>Lecanorineae</taxon>
        <taxon>Ramalinaceae</taxon>
        <taxon>Ramalina</taxon>
    </lineage>
</organism>
<evidence type="ECO:0000256" key="1">
    <source>
        <dbReference type="SAM" id="MobiDB-lite"/>
    </source>
</evidence>
<feature type="compositionally biased region" description="Pro residues" evidence="1">
    <location>
        <begin position="387"/>
        <end position="400"/>
    </location>
</feature>
<dbReference type="AlphaFoldDB" id="A0AA43QUV2"/>
<feature type="compositionally biased region" description="Basic and acidic residues" evidence="1">
    <location>
        <begin position="220"/>
        <end position="276"/>
    </location>
</feature>
<feature type="compositionally biased region" description="Basic and acidic residues" evidence="1">
    <location>
        <begin position="364"/>
        <end position="375"/>
    </location>
</feature>
<protein>
    <submittedName>
        <fullName evidence="2">Uncharacterized protein</fullName>
    </submittedName>
</protein>
<feature type="compositionally biased region" description="Low complexity" evidence="1">
    <location>
        <begin position="61"/>
        <end position="70"/>
    </location>
</feature>
<feature type="region of interest" description="Disordered" evidence="1">
    <location>
        <begin position="1"/>
        <end position="535"/>
    </location>
</feature>
<feature type="compositionally biased region" description="Basic and acidic residues" evidence="1">
    <location>
        <begin position="177"/>
        <end position="214"/>
    </location>
</feature>
<proteinExistence type="predicted"/>
<gene>
    <name evidence="2" type="ORF">OHK93_004840</name>
</gene>
<feature type="compositionally biased region" description="Polar residues" evidence="1">
    <location>
        <begin position="9"/>
        <end position="25"/>
    </location>
</feature>
<sequence>MRGSHDRMSTISDMSPISATPSPTTDRSEALGPSGSRKYNSNLPIPRSNTKKFWKLPNAGSKGSSSPTSSNVRWDEYSGEPTAGEKGKPPSATPGSVKLKETPTPLKLKPYGTSTHISGGSAPARKRVGSREISEAPILERPEWKGAGGRHSIVKPLFDKPLPAGQSSRFPPGSHKKWLEEQERMQAEEERVRQEEAEREREEREQAEKERLEREEEEMKAEKQAKERAMQEQRERERERQQRMARERIDKAKRERERIINAQEDSARRARERVERVPPPVVPEPLRLTSRAPSANQVTTSSSIHPTPTPADVLDAIEAREQANMTSMDSQSASGSTTPSSQDPRARVGALLNDDRLSPLARNASHEELEERRDQPLPSIPSSTQPSPKPPSISDPPAPSMPSTKFPARDSSLTGPGEIEAPFRSNWQQHMSVQEQPKSRFSATTVATTAYDNSPPQTPDMSSTLSSPTNTPDSILNRKRPVAPAGLVRRKPTPSDVPGGHVAHGGHGHGGTPNGITRKDSKALPKPPPDAPIIDPVKSLQAKQEVLRRRRRNIETVIHELTNVVQPSPIAYDIASRNEIKKTVSALQTELSEIVKDEHETGLKLHRAWKRHDDFADYEPTSIWVRRVTT</sequence>
<reference evidence="2" key="1">
    <citation type="journal article" date="2023" name="Genome Biol. Evol.">
        <title>First Whole Genome Sequence and Flow Cytometry Genome Size Data for the Lichen-Forming Fungus Ramalina farinacea (Ascomycota).</title>
        <authorList>
            <person name="Llewellyn T."/>
            <person name="Mian S."/>
            <person name="Hill R."/>
            <person name="Leitch I.J."/>
            <person name="Gaya E."/>
        </authorList>
    </citation>
    <scope>NUCLEOTIDE SEQUENCE</scope>
    <source>
        <strain evidence="2">LIQ254RAFAR</strain>
    </source>
</reference>
<dbReference type="Proteomes" id="UP001161017">
    <property type="component" value="Unassembled WGS sequence"/>
</dbReference>
<feature type="compositionally biased region" description="Low complexity" evidence="1">
    <location>
        <begin position="376"/>
        <end position="386"/>
    </location>
</feature>
<evidence type="ECO:0000313" key="3">
    <source>
        <dbReference type="Proteomes" id="UP001161017"/>
    </source>
</evidence>
<dbReference type="PANTHER" id="PTHR42023:SF1">
    <property type="entry name" value="BHLH DOMAIN-CONTAINING PROTEIN"/>
    <property type="match status" value="1"/>
</dbReference>
<feature type="compositionally biased region" description="Gly residues" evidence="1">
    <location>
        <begin position="502"/>
        <end position="513"/>
    </location>
</feature>
<accession>A0AA43QUV2</accession>
<name>A0AA43QUV2_9LECA</name>